<evidence type="ECO:0000313" key="2">
    <source>
        <dbReference type="Proteomes" id="UP000887458"/>
    </source>
</evidence>
<proteinExistence type="predicted"/>
<comment type="caution">
    <text evidence="1">The sequence shown here is derived from an EMBL/GenBank/DDBJ whole genome shotgun (WGS) entry which is preliminary data.</text>
</comment>
<reference evidence="1 2" key="2">
    <citation type="journal article" date="2022" name="Mol. Biol. Evol.">
        <title>Comparative Genomics Reveals Insights into the Divergent Evolution of Astigmatic Mites and Household Pest Adaptations.</title>
        <authorList>
            <person name="Xiong Q."/>
            <person name="Wan A.T."/>
            <person name="Liu X."/>
            <person name="Fung C.S."/>
            <person name="Xiao X."/>
            <person name="Malainual N."/>
            <person name="Hou J."/>
            <person name="Wang L."/>
            <person name="Wang M."/>
            <person name="Yang K.Y."/>
            <person name="Cui Y."/>
            <person name="Leung E.L."/>
            <person name="Nong W."/>
            <person name="Shin S.K."/>
            <person name="Au S.W."/>
            <person name="Jeong K.Y."/>
            <person name="Chew F.T."/>
            <person name="Hui J.H."/>
            <person name="Leung T.F."/>
            <person name="Tungtrongchitr A."/>
            <person name="Zhong N."/>
            <person name="Liu Z."/>
            <person name="Tsui S.K."/>
        </authorList>
    </citation>
    <scope>NUCLEOTIDE SEQUENCE [LARGE SCALE GENOMIC DNA]</scope>
    <source>
        <strain evidence="1">Derp</strain>
    </source>
</reference>
<organism evidence="1 2">
    <name type="scientific">Dermatophagoides pteronyssinus</name>
    <name type="common">European house dust mite</name>
    <dbReference type="NCBI Taxonomy" id="6956"/>
    <lineage>
        <taxon>Eukaryota</taxon>
        <taxon>Metazoa</taxon>
        <taxon>Ecdysozoa</taxon>
        <taxon>Arthropoda</taxon>
        <taxon>Chelicerata</taxon>
        <taxon>Arachnida</taxon>
        <taxon>Acari</taxon>
        <taxon>Acariformes</taxon>
        <taxon>Sarcoptiformes</taxon>
        <taxon>Astigmata</taxon>
        <taxon>Psoroptidia</taxon>
        <taxon>Analgoidea</taxon>
        <taxon>Pyroglyphidae</taxon>
        <taxon>Dermatophagoidinae</taxon>
        <taxon>Dermatophagoides</taxon>
    </lineage>
</organism>
<gene>
    <name evidence="1" type="ORF">DERP_014808</name>
</gene>
<dbReference type="EMBL" id="NJHN03000087">
    <property type="protein sequence ID" value="KAH9416756.1"/>
    <property type="molecule type" value="Genomic_DNA"/>
</dbReference>
<sequence>MYIIFIQDEDNDDGGHLNFTEKQILNQDDWIIMIFLINQYFERFKIVFELKESFFWAVYQFLLQKLQLGYSRNKTGQTHYHNHNHNNRLEK</sequence>
<dbReference type="Proteomes" id="UP000887458">
    <property type="component" value="Unassembled WGS sequence"/>
</dbReference>
<accession>A0ABQ8J2T1</accession>
<evidence type="ECO:0000313" key="1">
    <source>
        <dbReference type="EMBL" id="KAH9416756.1"/>
    </source>
</evidence>
<protein>
    <submittedName>
        <fullName evidence="1">Uncharacterized protein</fullName>
    </submittedName>
</protein>
<reference evidence="1 2" key="1">
    <citation type="journal article" date="2018" name="J. Allergy Clin. Immunol.">
        <title>High-quality assembly of Dermatophagoides pteronyssinus genome and transcriptome reveals a wide range of novel allergens.</title>
        <authorList>
            <person name="Liu X.Y."/>
            <person name="Yang K.Y."/>
            <person name="Wang M.Q."/>
            <person name="Kwok J.S."/>
            <person name="Zeng X."/>
            <person name="Yang Z."/>
            <person name="Xiao X.J."/>
            <person name="Lau C.P."/>
            <person name="Li Y."/>
            <person name="Huang Z.M."/>
            <person name="Ba J.G."/>
            <person name="Yim A.K."/>
            <person name="Ouyang C.Y."/>
            <person name="Ngai S.M."/>
            <person name="Chan T.F."/>
            <person name="Leung E.L."/>
            <person name="Liu L."/>
            <person name="Liu Z.G."/>
            <person name="Tsui S.K."/>
        </authorList>
    </citation>
    <scope>NUCLEOTIDE SEQUENCE [LARGE SCALE GENOMIC DNA]</scope>
    <source>
        <strain evidence="1">Derp</strain>
    </source>
</reference>
<name>A0ABQ8J2T1_DERPT</name>
<keyword evidence="2" id="KW-1185">Reference proteome</keyword>